<dbReference type="InParanoid" id="A0A3Q1HHE3"/>
<keyword evidence="11" id="KW-0325">Glycoprotein</keyword>
<dbReference type="InterPro" id="IPR003287">
    <property type="entry name" value="GPCR_2_calcitonin_rcpt_fam"/>
</dbReference>
<dbReference type="FunFam" id="4.10.1240.10:FF:000011">
    <property type="entry name" value="Calcitonin gene-related peptide type 1 receptor"/>
    <property type="match status" value="1"/>
</dbReference>
<evidence type="ECO:0000256" key="12">
    <source>
        <dbReference type="ARBA" id="ARBA00023224"/>
    </source>
</evidence>
<reference evidence="17" key="3">
    <citation type="submission" date="2025-09" db="UniProtKB">
        <authorList>
            <consortium name="Ensembl"/>
        </authorList>
    </citation>
    <scope>IDENTIFICATION</scope>
</reference>
<keyword evidence="9" id="KW-1015">Disulfide bond</keyword>
<feature type="compositionally biased region" description="Polar residues" evidence="13">
    <location>
        <begin position="494"/>
        <end position="505"/>
    </location>
</feature>
<keyword evidence="7" id="KW-0297">G-protein coupled receptor</keyword>
<dbReference type="InterPro" id="IPR001879">
    <property type="entry name" value="GPCR_2_extracellular_dom"/>
</dbReference>
<feature type="transmembrane region" description="Helical" evidence="14">
    <location>
        <begin position="367"/>
        <end position="384"/>
    </location>
</feature>
<keyword evidence="3" id="KW-1003">Cell membrane</keyword>
<evidence type="ECO:0000256" key="11">
    <source>
        <dbReference type="ARBA" id="ARBA00023180"/>
    </source>
</evidence>
<feature type="transmembrane region" description="Helical" evidence="14">
    <location>
        <begin position="322"/>
        <end position="346"/>
    </location>
</feature>
<dbReference type="Gene3D" id="4.10.1240.10">
    <property type="entry name" value="GPCR, family 2, extracellular hormone receptor domain"/>
    <property type="match status" value="1"/>
</dbReference>
<dbReference type="RefSeq" id="XP_026224547.1">
    <property type="nucleotide sequence ID" value="XM_026368762.1"/>
</dbReference>
<feature type="domain" description="G-protein coupled receptors family 2 profile 2" evidence="16">
    <location>
        <begin position="173"/>
        <end position="421"/>
    </location>
</feature>
<dbReference type="STRING" id="64144.ENSATEP00000004353"/>
<dbReference type="InterPro" id="IPR050332">
    <property type="entry name" value="GPCR_2"/>
</dbReference>
<feature type="transmembrane region" description="Helical" evidence="14">
    <location>
        <begin position="210"/>
        <end position="229"/>
    </location>
</feature>
<dbReference type="GeneTree" id="ENSGT00940000155380"/>
<dbReference type="GO" id="GO:0005886">
    <property type="term" value="C:plasma membrane"/>
    <property type="evidence" value="ECO:0007669"/>
    <property type="project" value="UniProtKB-SubCell"/>
</dbReference>
<dbReference type="Gene3D" id="1.20.1070.10">
    <property type="entry name" value="Rhodopsin 7-helix transmembrane proteins"/>
    <property type="match status" value="1"/>
</dbReference>
<evidence type="ECO:0000313" key="17">
    <source>
        <dbReference type="Ensembl" id="ENSATEP00000004353.1"/>
    </source>
</evidence>
<accession>A0A3Q1HHE3</accession>
<feature type="transmembrane region" description="Helical" evidence="14">
    <location>
        <begin position="173"/>
        <end position="198"/>
    </location>
</feature>
<dbReference type="SUPFAM" id="SSF111418">
    <property type="entry name" value="Hormone receptor domain"/>
    <property type="match status" value="1"/>
</dbReference>
<evidence type="ECO:0008006" key="19">
    <source>
        <dbReference type="Google" id="ProtNLM"/>
    </source>
</evidence>
<feature type="transmembrane region" description="Helical" evidence="14">
    <location>
        <begin position="404"/>
        <end position="422"/>
    </location>
</feature>
<feature type="transmembrane region" description="Helical" evidence="14">
    <location>
        <begin position="260"/>
        <end position="280"/>
    </location>
</feature>
<dbReference type="PANTHER" id="PTHR45620">
    <property type="entry name" value="PDF RECEPTOR-LIKE PROTEIN-RELATED"/>
    <property type="match status" value="1"/>
</dbReference>
<dbReference type="PRINTS" id="PR01350">
    <property type="entry name" value="CTRFAMILY"/>
</dbReference>
<dbReference type="CTD" id="100537117"/>
<keyword evidence="12" id="KW-0807">Transducer</keyword>
<evidence type="ECO:0000256" key="9">
    <source>
        <dbReference type="ARBA" id="ARBA00023157"/>
    </source>
</evidence>
<dbReference type="OMA" id="WAQWKSA"/>
<sequence>MGIFGGKLCLTALSQKRDMWRTLVFSMVVAQVLGTNVSQSNDEGSVEAVEYGMNGPQENFSDMSAVLRGSRKQILAAQFECYLKIINEPQHIEEGPYCNRTWDGWLCWGDSVPGTATQMCPDYFHDFDSSEKVTKVCNPDGLWFHHPESKRIWTNYTECQAHTKQKLKFAITIYYLAMVGHSLSIVSLIICLIIFSYFKSLSCQRISLHKNMFLSFIFNSIVTIMWLSLTMVNNETTSASNSVSCKILSALSQYTSTSNYFWMLCEGIYLHTLIIVAVFVGEQQLFWYYVLGWGFPIVPAVTYAVARGLYFNDRCWISSKTFLLYITHGPIQLALLVNLFFLLNIVRVLITKLRETHCAESMAYMKAVRATLILIPLLGAQFILLPLEPQGHISHSIYEFFMNIFVHFQGLLVAIILCICNAEAQTAVRRKWAQWKSAWGKTGWGHAPVTNNHFNYHTNSSITETSRMTISLEQPASPTSDPSENLLSTVKHNVNGQQNNSSTCKNGEVTMLNKMEDTDI</sequence>
<dbReference type="OrthoDB" id="16753at2759"/>
<comment type="subcellular location">
    <subcellularLocation>
        <location evidence="1">Cell membrane</location>
        <topology evidence="1">Multi-pass membrane protein</topology>
    </subcellularLocation>
</comment>
<dbReference type="SMART" id="SM00008">
    <property type="entry name" value="HormR"/>
    <property type="match status" value="1"/>
</dbReference>
<keyword evidence="8 14" id="KW-0472">Membrane</keyword>
<feature type="domain" description="G-protein coupled receptors family 2 profile 1" evidence="15">
    <location>
        <begin position="80"/>
        <end position="163"/>
    </location>
</feature>
<dbReference type="GO" id="GO:0001635">
    <property type="term" value="F:calcitonin gene-related peptide receptor activity"/>
    <property type="evidence" value="ECO:0007669"/>
    <property type="project" value="TreeGrafter"/>
</dbReference>
<keyword evidence="18" id="KW-1185">Reference proteome</keyword>
<evidence type="ECO:0000313" key="18">
    <source>
        <dbReference type="Proteomes" id="UP000265040"/>
    </source>
</evidence>
<feature type="transmembrane region" description="Helical" evidence="14">
    <location>
        <begin position="287"/>
        <end position="310"/>
    </location>
</feature>
<evidence type="ECO:0000256" key="4">
    <source>
        <dbReference type="ARBA" id="ARBA00022692"/>
    </source>
</evidence>
<dbReference type="GO" id="GO:0001605">
    <property type="term" value="F:adrenomedullin receptor activity"/>
    <property type="evidence" value="ECO:0007669"/>
    <property type="project" value="TreeGrafter"/>
</dbReference>
<dbReference type="Ensembl" id="ENSATET00000004389.3">
    <property type="protein sequence ID" value="ENSATEP00000004353.1"/>
    <property type="gene ID" value="ENSATEG00000003051.3"/>
</dbReference>
<dbReference type="PROSITE" id="PS50261">
    <property type="entry name" value="G_PROTEIN_RECEP_F2_4"/>
    <property type="match status" value="1"/>
</dbReference>
<evidence type="ECO:0000256" key="14">
    <source>
        <dbReference type="SAM" id="Phobius"/>
    </source>
</evidence>
<name>A0A3Q1HHE3_ANATE</name>
<evidence type="ECO:0000256" key="2">
    <source>
        <dbReference type="ARBA" id="ARBA00005314"/>
    </source>
</evidence>
<evidence type="ECO:0000256" key="7">
    <source>
        <dbReference type="ARBA" id="ARBA00023040"/>
    </source>
</evidence>
<protein>
    <recommendedName>
        <fullName evidence="19">Calcitonin receptor</fullName>
    </recommendedName>
</protein>
<dbReference type="GeneID" id="113167861"/>
<dbReference type="GO" id="GO:0007166">
    <property type="term" value="P:cell surface receptor signaling pathway"/>
    <property type="evidence" value="ECO:0007669"/>
    <property type="project" value="InterPro"/>
</dbReference>
<evidence type="ECO:0000256" key="13">
    <source>
        <dbReference type="SAM" id="MobiDB-lite"/>
    </source>
</evidence>
<keyword evidence="4 14" id="KW-0812">Transmembrane</keyword>
<evidence type="ECO:0000256" key="6">
    <source>
        <dbReference type="ARBA" id="ARBA00022989"/>
    </source>
</evidence>
<comment type="similarity">
    <text evidence="2">Belongs to the G-protein coupled receptor 2 family.</text>
</comment>
<dbReference type="PANTHER" id="PTHR45620:SF4">
    <property type="entry name" value="CALCITONIN RECEPTOR"/>
    <property type="match status" value="1"/>
</dbReference>
<dbReference type="PROSITE" id="PS00650">
    <property type="entry name" value="G_PROTEIN_RECEP_F2_2"/>
    <property type="match status" value="1"/>
</dbReference>
<evidence type="ECO:0000259" key="15">
    <source>
        <dbReference type="PROSITE" id="PS50227"/>
    </source>
</evidence>
<dbReference type="GO" id="GO:0007189">
    <property type="term" value="P:adenylate cyclase-activating G protein-coupled receptor signaling pathway"/>
    <property type="evidence" value="ECO:0007669"/>
    <property type="project" value="TreeGrafter"/>
</dbReference>
<dbReference type="InterPro" id="IPR017981">
    <property type="entry name" value="GPCR_2-like_7TM"/>
</dbReference>
<dbReference type="PRINTS" id="PR00249">
    <property type="entry name" value="GPCRSECRETIN"/>
</dbReference>
<dbReference type="GO" id="GO:0004948">
    <property type="term" value="F:calcitonin receptor activity"/>
    <property type="evidence" value="ECO:0007669"/>
    <property type="project" value="InterPro"/>
</dbReference>
<evidence type="ECO:0000259" key="16">
    <source>
        <dbReference type="PROSITE" id="PS50261"/>
    </source>
</evidence>
<dbReference type="PROSITE" id="PS00649">
    <property type="entry name" value="G_PROTEIN_RECEP_F2_1"/>
    <property type="match status" value="1"/>
</dbReference>
<keyword evidence="5" id="KW-0732">Signal</keyword>
<dbReference type="InterPro" id="IPR036445">
    <property type="entry name" value="GPCR_2_extracell_dom_sf"/>
</dbReference>
<evidence type="ECO:0000256" key="8">
    <source>
        <dbReference type="ARBA" id="ARBA00023136"/>
    </source>
</evidence>
<dbReference type="InterPro" id="IPR000832">
    <property type="entry name" value="GPCR_2_secretin-like"/>
</dbReference>
<organism evidence="17 18">
    <name type="scientific">Anabas testudineus</name>
    <name type="common">Climbing perch</name>
    <name type="synonym">Anthias testudineus</name>
    <dbReference type="NCBI Taxonomy" id="64144"/>
    <lineage>
        <taxon>Eukaryota</taxon>
        <taxon>Metazoa</taxon>
        <taxon>Chordata</taxon>
        <taxon>Craniata</taxon>
        <taxon>Vertebrata</taxon>
        <taxon>Euteleostomi</taxon>
        <taxon>Actinopterygii</taxon>
        <taxon>Neopterygii</taxon>
        <taxon>Teleostei</taxon>
        <taxon>Neoteleostei</taxon>
        <taxon>Acanthomorphata</taxon>
        <taxon>Anabantaria</taxon>
        <taxon>Anabantiformes</taxon>
        <taxon>Anabantoidei</taxon>
        <taxon>Anabantidae</taxon>
        <taxon>Anabas</taxon>
    </lineage>
</organism>
<dbReference type="InterPro" id="IPR017983">
    <property type="entry name" value="GPCR_2_secretin-like_CS"/>
</dbReference>
<evidence type="ECO:0000256" key="10">
    <source>
        <dbReference type="ARBA" id="ARBA00023170"/>
    </source>
</evidence>
<keyword evidence="6 14" id="KW-1133">Transmembrane helix</keyword>
<dbReference type="AlphaFoldDB" id="A0A3Q1HHE3"/>
<keyword evidence="10" id="KW-0675">Receptor</keyword>
<reference evidence="17" key="2">
    <citation type="submission" date="2025-08" db="UniProtKB">
        <authorList>
            <consortium name="Ensembl"/>
        </authorList>
    </citation>
    <scope>IDENTIFICATION</scope>
</reference>
<proteinExistence type="inferred from homology"/>
<dbReference type="Proteomes" id="UP000265040">
    <property type="component" value="Chromosome 7"/>
</dbReference>
<dbReference type="GO" id="GO:0001525">
    <property type="term" value="P:angiogenesis"/>
    <property type="evidence" value="ECO:0007669"/>
    <property type="project" value="TreeGrafter"/>
</dbReference>
<dbReference type="PROSITE" id="PS50227">
    <property type="entry name" value="G_PROTEIN_RECEP_F2_3"/>
    <property type="match status" value="1"/>
</dbReference>
<evidence type="ECO:0000256" key="3">
    <source>
        <dbReference type="ARBA" id="ARBA00022475"/>
    </source>
</evidence>
<evidence type="ECO:0000256" key="5">
    <source>
        <dbReference type="ARBA" id="ARBA00022729"/>
    </source>
</evidence>
<dbReference type="Pfam" id="PF00002">
    <property type="entry name" value="7tm_2"/>
    <property type="match status" value="1"/>
</dbReference>
<feature type="region of interest" description="Disordered" evidence="13">
    <location>
        <begin position="494"/>
        <end position="520"/>
    </location>
</feature>
<evidence type="ECO:0000256" key="1">
    <source>
        <dbReference type="ARBA" id="ARBA00004651"/>
    </source>
</evidence>
<reference evidence="17" key="1">
    <citation type="submission" date="2021-04" db="EMBL/GenBank/DDBJ databases">
        <authorList>
            <consortium name="Wellcome Sanger Institute Data Sharing"/>
        </authorList>
    </citation>
    <scope>NUCLEOTIDE SEQUENCE [LARGE SCALE GENOMIC DNA]</scope>
</reference>
<dbReference type="Pfam" id="PF02793">
    <property type="entry name" value="HRM"/>
    <property type="match status" value="1"/>
</dbReference>